<evidence type="ECO:0000259" key="9">
    <source>
        <dbReference type="PROSITE" id="PS51755"/>
    </source>
</evidence>
<feature type="DNA-binding region" description="OmpR/PhoB-type" evidence="7">
    <location>
        <begin position="130"/>
        <end position="229"/>
    </location>
</feature>
<dbReference type="Pfam" id="PF00072">
    <property type="entry name" value="Response_reg"/>
    <property type="match status" value="1"/>
</dbReference>
<dbReference type="Gene3D" id="1.10.10.10">
    <property type="entry name" value="Winged helix-like DNA-binding domain superfamily/Winged helix DNA-binding domain"/>
    <property type="match status" value="1"/>
</dbReference>
<dbReference type="Gene3D" id="6.10.250.690">
    <property type="match status" value="1"/>
</dbReference>
<dbReference type="InterPro" id="IPR001867">
    <property type="entry name" value="OmpR/PhoB-type_DNA-bd"/>
</dbReference>
<evidence type="ECO:0000256" key="3">
    <source>
        <dbReference type="ARBA" id="ARBA00023015"/>
    </source>
</evidence>
<dbReference type="GO" id="GO:0032993">
    <property type="term" value="C:protein-DNA complex"/>
    <property type="evidence" value="ECO:0007669"/>
    <property type="project" value="TreeGrafter"/>
</dbReference>
<sequence length="229" mass="26817">MNEKIMVVDDHDDIREVIHVLLTNEGYQIIEAKNGKEALELLDDSIDLIILDVMMPEMNGYQVCLLMREKTNAPILFLTAKGQESDKTLGFSSGGDDYLTKPFSYNELNVRVKALLRRYHVYQGKKEEAKAIIRLNDLEIDQEHKEVYLNKNKLSLTDIEYEILDYLILNRKQVISASQLFETIWHENYYYGANNTIMVHIRNLRKKIEEDPQNPRIIKTVWGKGYYID</sequence>
<dbReference type="FunFam" id="1.10.10.10:FF:000018">
    <property type="entry name" value="DNA-binding response regulator ResD"/>
    <property type="match status" value="1"/>
</dbReference>
<dbReference type="AlphaFoldDB" id="A0A2T3FYW3"/>
<dbReference type="SMART" id="SM00448">
    <property type="entry name" value="REC"/>
    <property type="match status" value="1"/>
</dbReference>
<dbReference type="SUPFAM" id="SSF52172">
    <property type="entry name" value="CheY-like"/>
    <property type="match status" value="1"/>
</dbReference>
<dbReference type="EMBL" id="PYLQ01000011">
    <property type="protein sequence ID" value="PST40468.1"/>
    <property type="molecule type" value="Genomic_DNA"/>
</dbReference>
<keyword evidence="1 6" id="KW-0597">Phosphoprotein</keyword>
<keyword evidence="3" id="KW-0805">Transcription regulation</keyword>
<reference evidence="10" key="2">
    <citation type="submission" date="2022-06" db="EMBL/GenBank/DDBJ databases">
        <title>Isolation of gut microbiota from human fecal samples.</title>
        <authorList>
            <person name="Pamer E.G."/>
            <person name="Barat B."/>
            <person name="Waligurski E."/>
            <person name="Medina S."/>
            <person name="Paddock L."/>
            <person name="Mostad J."/>
        </authorList>
    </citation>
    <scope>NUCLEOTIDE SEQUENCE</scope>
    <source>
        <strain evidence="10">DFI.6.24</strain>
    </source>
</reference>
<dbReference type="GO" id="GO:0005829">
    <property type="term" value="C:cytosol"/>
    <property type="evidence" value="ECO:0007669"/>
    <property type="project" value="TreeGrafter"/>
</dbReference>
<dbReference type="CDD" id="cd00383">
    <property type="entry name" value="trans_reg_C"/>
    <property type="match status" value="1"/>
</dbReference>
<evidence type="ECO:0000313" key="12">
    <source>
        <dbReference type="Proteomes" id="UP000240974"/>
    </source>
</evidence>
<protein>
    <submittedName>
        <fullName evidence="11">DNA-binding response regulator</fullName>
    </submittedName>
    <submittedName>
        <fullName evidence="10">Response regulator transcription factor</fullName>
    </submittedName>
</protein>
<dbReference type="EMBL" id="JANGBO010000008">
    <property type="protein sequence ID" value="MCQ5062022.1"/>
    <property type="molecule type" value="Genomic_DNA"/>
</dbReference>
<feature type="domain" description="Response regulatory" evidence="8">
    <location>
        <begin position="4"/>
        <end position="116"/>
    </location>
</feature>
<dbReference type="GO" id="GO:0006355">
    <property type="term" value="P:regulation of DNA-templated transcription"/>
    <property type="evidence" value="ECO:0007669"/>
    <property type="project" value="InterPro"/>
</dbReference>
<evidence type="ECO:0000256" key="4">
    <source>
        <dbReference type="ARBA" id="ARBA00023125"/>
    </source>
</evidence>
<feature type="domain" description="OmpR/PhoB-type" evidence="9">
    <location>
        <begin position="130"/>
        <end position="229"/>
    </location>
</feature>
<evidence type="ECO:0000256" key="6">
    <source>
        <dbReference type="PROSITE-ProRule" id="PRU00169"/>
    </source>
</evidence>
<gene>
    <name evidence="11" type="ORF">C7U54_08630</name>
    <name evidence="10" type="ORF">NE542_09365</name>
</gene>
<dbReference type="SMART" id="SM00862">
    <property type="entry name" value="Trans_reg_C"/>
    <property type="match status" value="1"/>
</dbReference>
<name>A0A2T3FYW3_9FIRM</name>
<dbReference type="RefSeq" id="WP_022001330.1">
    <property type="nucleotide sequence ID" value="NZ_DAWBZG010000205.1"/>
</dbReference>
<dbReference type="InterPro" id="IPR036388">
    <property type="entry name" value="WH-like_DNA-bd_sf"/>
</dbReference>
<dbReference type="InterPro" id="IPR001789">
    <property type="entry name" value="Sig_transdc_resp-reg_receiver"/>
</dbReference>
<reference evidence="11 12" key="1">
    <citation type="journal article" date="2019" name="Int. J. Syst. Evol. Microbiol.">
        <title>Faecalibacillus intestinalis gen. nov., sp. nov. and Faecalibacillus faecis sp. nov., isolated from human faeces.</title>
        <authorList>
            <person name="Seo B."/>
            <person name="Jeon K."/>
            <person name="Baek I."/>
            <person name="Lee Y.M."/>
            <person name="Baek K."/>
            <person name="Ko G."/>
        </authorList>
    </citation>
    <scope>NUCLEOTIDE SEQUENCE [LARGE SCALE GENOMIC DNA]</scope>
    <source>
        <strain evidence="11 12">SNUG30099</strain>
    </source>
</reference>
<keyword evidence="12" id="KW-1185">Reference proteome</keyword>
<proteinExistence type="predicted"/>
<keyword evidence="5" id="KW-0804">Transcription</keyword>
<evidence type="ECO:0000256" key="5">
    <source>
        <dbReference type="ARBA" id="ARBA00023163"/>
    </source>
</evidence>
<evidence type="ECO:0000259" key="8">
    <source>
        <dbReference type="PROSITE" id="PS50110"/>
    </source>
</evidence>
<dbReference type="GO" id="GO:0000156">
    <property type="term" value="F:phosphorelay response regulator activity"/>
    <property type="evidence" value="ECO:0007669"/>
    <property type="project" value="TreeGrafter"/>
</dbReference>
<dbReference type="InterPro" id="IPR011006">
    <property type="entry name" value="CheY-like_superfamily"/>
</dbReference>
<dbReference type="Proteomes" id="UP000240974">
    <property type="component" value="Unassembled WGS sequence"/>
</dbReference>
<dbReference type="Pfam" id="PF00486">
    <property type="entry name" value="Trans_reg_C"/>
    <property type="match status" value="1"/>
</dbReference>
<dbReference type="CDD" id="cd17574">
    <property type="entry name" value="REC_OmpR"/>
    <property type="match status" value="1"/>
</dbReference>
<feature type="modified residue" description="4-aspartylphosphate" evidence="6">
    <location>
        <position position="52"/>
    </location>
</feature>
<comment type="caution">
    <text evidence="11">The sequence shown here is derived from an EMBL/GenBank/DDBJ whole genome shotgun (WGS) entry which is preliminary data.</text>
</comment>
<accession>A0A2T3FYW3</accession>
<dbReference type="Gene3D" id="3.40.50.2300">
    <property type="match status" value="1"/>
</dbReference>
<dbReference type="PANTHER" id="PTHR48111:SF2">
    <property type="entry name" value="RESPONSE REGULATOR SAER"/>
    <property type="match status" value="1"/>
</dbReference>
<evidence type="ECO:0000313" key="11">
    <source>
        <dbReference type="EMBL" id="PST40468.1"/>
    </source>
</evidence>
<dbReference type="Proteomes" id="UP001204814">
    <property type="component" value="Unassembled WGS sequence"/>
</dbReference>
<evidence type="ECO:0000256" key="1">
    <source>
        <dbReference type="ARBA" id="ARBA00022553"/>
    </source>
</evidence>
<dbReference type="PROSITE" id="PS51755">
    <property type="entry name" value="OMPR_PHOB"/>
    <property type="match status" value="1"/>
</dbReference>
<dbReference type="FunFam" id="3.40.50.2300:FF:000001">
    <property type="entry name" value="DNA-binding response regulator PhoB"/>
    <property type="match status" value="1"/>
</dbReference>
<evidence type="ECO:0000313" key="10">
    <source>
        <dbReference type="EMBL" id="MCQ5062022.1"/>
    </source>
</evidence>
<dbReference type="InterPro" id="IPR039420">
    <property type="entry name" value="WalR-like"/>
</dbReference>
<evidence type="ECO:0000256" key="7">
    <source>
        <dbReference type="PROSITE-ProRule" id="PRU01091"/>
    </source>
</evidence>
<keyword evidence="2" id="KW-0902">Two-component regulatory system</keyword>
<keyword evidence="4 7" id="KW-0238">DNA-binding</keyword>
<dbReference type="GO" id="GO:0000976">
    <property type="term" value="F:transcription cis-regulatory region binding"/>
    <property type="evidence" value="ECO:0007669"/>
    <property type="project" value="TreeGrafter"/>
</dbReference>
<organism evidence="11 12">
    <name type="scientific">Faecalibacillus intestinalis</name>
    <dbReference type="NCBI Taxonomy" id="1982626"/>
    <lineage>
        <taxon>Bacteria</taxon>
        <taxon>Bacillati</taxon>
        <taxon>Bacillota</taxon>
        <taxon>Erysipelotrichia</taxon>
        <taxon>Erysipelotrichales</taxon>
        <taxon>Coprobacillaceae</taxon>
        <taxon>Faecalibacillus</taxon>
    </lineage>
</organism>
<dbReference type="PANTHER" id="PTHR48111">
    <property type="entry name" value="REGULATOR OF RPOS"/>
    <property type="match status" value="1"/>
</dbReference>
<dbReference type="PROSITE" id="PS50110">
    <property type="entry name" value="RESPONSE_REGULATORY"/>
    <property type="match status" value="1"/>
</dbReference>
<evidence type="ECO:0000256" key="2">
    <source>
        <dbReference type="ARBA" id="ARBA00023012"/>
    </source>
</evidence>